<organism evidence="3 4">
    <name type="scientific">Lymnaea stagnalis</name>
    <name type="common">Great pond snail</name>
    <name type="synonym">Helix stagnalis</name>
    <dbReference type="NCBI Taxonomy" id="6523"/>
    <lineage>
        <taxon>Eukaryota</taxon>
        <taxon>Metazoa</taxon>
        <taxon>Spiralia</taxon>
        <taxon>Lophotrochozoa</taxon>
        <taxon>Mollusca</taxon>
        <taxon>Gastropoda</taxon>
        <taxon>Heterobranchia</taxon>
        <taxon>Euthyneura</taxon>
        <taxon>Panpulmonata</taxon>
        <taxon>Hygrophila</taxon>
        <taxon>Lymnaeoidea</taxon>
        <taxon>Lymnaeidae</taxon>
        <taxon>Lymnaea</taxon>
    </lineage>
</organism>
<evidence type="ECO:0008006" key="5">
    <source>
        <dbReference type="Google" id="ProtNLM"/>
    </source>
</evidence>
<dbReference type="GO" id="GO:0019888">
    <property type="term" value="F:protein phosphatase regulator activity"/>
    <property type="evidence" value="ECO:0007669"/>
    <property type="project" value="TreeGrafter"/>
</dbReference>
<dbReference type="PANTHER" id="PTHR21467:SF0">
    <property type="entry name" value="SERINE_THREONINE-PROTEIN PHOSPHATASE 4 REGULATORY SUBUNIT 4"/>
    <property type="match status" value="1"/>
</dbReference>
<dbReference type="EMBL" id="CAXITT010000352">
    <property type="protein sequence ID" value="CAL1539726.1"/>
    <property type="molecule type" value="Genomic_DNA"/>
</dbReference>
<feature type="repeat" description="HEAT" evidence="1">
    <location>
        <begin position="241"/>
        <end position="278"/>
    </location>
</feature>
<feature type="compositionally biased region" description="Low complexity" evidence="2">
    <location>
        <begin position="811"/>
        <end position="829"/>
    </location>
</feature>
<feature type="region of interest" description="Disordered" evidence="2">
    <location>
        <begin position="671"/>
        <end position="883"/>
    </location>
</feature>
<dbReference type="PROSITE" id="PS50077">
    <property type="entry name" value="HEAT_REPEAT"/>
    <property type="match status" value="2"/>
</dbReference>
<dbReference type="InterPro" id="IPR039918">
    <property type="entry name" value="PPP4R4"/>
</dbReference>
<dbReference type="AlphaFoldDB" id="A0AAV2I3H4"/>
<name>A0AAV2I3H4_LYMST</name>
<dbReference type="SUPFAM" id="SSF48371">
    <property type="entry name" value="ARM repeat"/>
    <property type="match status" value="1"/>
</dbReference>
<sequence>MSAVKMLSDDLAELNLDRVDKEISTQLKSDEELDRLTVDPQLIGIERAVYLLSSGQEVQRVSVITDLPNLLRDNNAECMRRVVPKVREVLHVANIDMQLAAATAFLQILERKLVTVEEYKKTFLQTILSSVDNKNEDVANAWLETLLCCIDLLPKDVVKKDVLSIAVNKGQLSQTLQARLSCCKILGKVSSKFENFIVKNDVLPVVLSLCGDVEYDVRACMCQRLDVVAHGLGLDLTKSKLLPQLIELSEDESQSVICACLETTANIIAMLDREANVNAIIPMVKELLEKAISKVDSTLPVASRLFGHLCHSFLEYMTLEDKAYFQEYFKKLCRIGISEKRHKEDTQKLMEALDVFEQTTDISTDTRRYAAYNFPAMVLFVGAKLFRSELHQCFSLLCKDPHLLVRKTMAAGFHEVARLLGSNVVIIFPELTALLNDADIEVLKVIIPNFQEIMSPLANVGIDQFTDNRAHAVQDVISTYMRAEGIVFNCPCWRAQEGLLASMQSLHQLCSNDFIYNKVIPVLFDKLRNGRARPVKVTAAKTLTILSRHLKYRAQREEIIHTVIDEFHRSQSCYQRSLFIELASCYLQVNSKQAFKDYFYDPILNMKSDRVATVRLKMLSIFPDMKRSLKLPKDQNLRTALDTVLRQIIVYDKDHDVQAAAQQMSEELTMIQEGSDSSRANRRNLSPEEEEDLRKEDEEKEMLLREEKDRREEEAKIAKGGEKRNSVGGGKKESKIPATKKALTSPGSLVPNVNKIPVGGTAKGEVSVKRPLIPTNAPVTNTSTKASTSSLGPNLTGNKKSTSPTPIKRNPLSQSSPSVPSPGGSAPIGKRGSSNNTGSSVLGRRGSMGSANSSISESTVKLKSVPSAPKLNSASRTSKKPTK</sequence>
<evidence type="ECO:0000313" key="4">
    <source>
        <dbReference type="Proteomes" id="UP001497497"/>
    </source>
</evidence>
<feature type="compositionally biased region" description="Basic and acidic residues" evidence="2">
    <location>
        <begin position="692"/>
        <end position="735"/>
    </location>
</feature>
<feature type="compositionally biased region" description="Polar residues" evidence="2">
    <location>
        <begin position="777"/>
        <end position="805"/>
    </location>
</feature>
<comment type="caution">
    <text evidence="3">The sequence shown here is derived from an EMBL/GenBank/DDBJ whole genome shotgun (WGS) entry which is preliminary data.</text>
</comment>
<dbReference type="Proteomes" id="UP001497497">
    <property type="component" value="Unassembled WGS sequence"/>
</dbReference>
<dbReference type="Gene3D" id="1.25.10.10">
    <property type="entry name" value="Leucine-rich Repeat Variant"/>
    <property type="match status" value="1"/>
</dbReference>
<feature type="repeat" description="HEAT" evidence="1">
    <location>
        <begin position="202"/>
        <end position="240"/>
    </location>
</feature>
<dbReference type="PANTHER" id="PTHR21467">
    <property type="entry name" value="PROTEIN PHOSPHATASE 4 REGULATORY SUBUNIT 4 PPP4R4"/>
    <property type="match status" value="1"/>
</dbReference>
<dbReference type="GO" id="GO:0005829">
    <property type="term" value="C:cytosol"/>
    <property type="evidence" value="ECO:0007669"/>
    <property type="project" value="TreeGrafter"/>
</dbReference>
<dbReference type="InterPro" id="IPR011989">
    <property type="entry name" value="ARM-like"/>
</dbReference>
<dbReference type="InterPro" id="IPR021133">
    <property type="entry name" value="HEAT_type_2"/>
</dbReference>
<gene>
    <name evidence="3" type="ORF">GSLYS_00013459001</name>
</gene>
<evidence type="ECO:0000256" key="1">
    <source>
        <dbReference type="PROSITE-ProRule" id="PRU00103"/>
    </source>
</evidence>
<feature type="compositionally biased region" description="Polar residues" evidence="2">
    <location>
        <begin position="849"/>
        <end position="861"/>
    </location>
</feature>
<protein>
    <recommendedName>
        <fullName evidence="5">Serine/threonine-protein phosphatase 4 regulatory subunit 4</fullName>
    </recommendedName>
</protein>
<proteinExistence type="predicted"/>
<dbReference type="GO" id="GO:0008287">
    <property type="term" value="C:protein serine/threonine phosphatase complex"/>
    <property type="evidence" value="ECO:0007669"/>
    <property type="project" value="TreeGrafter"/>
</dbReference>
<accession>A0AAV2I3H4</accession>
<evidence type="ECO:0000256" key="2">
    <source>
        <dbReference type="SAM" id="MobiDB-lite"/>
    </source>
</evidence>
<evidence type="ECO:0000313" key="3">
    <source>
        <dbReference type="EMBL" id="CAL1539726.1"/>
    </source>
</evidence>
<keyword evidence="4" id="KW-1185">Reference proteome</keyword>
<dbReference type="InterPro" id="IPR016024">
    <property type="entry name" value="ARM-type_fold"/>
</dbReference>
<reference evidence="3 4" key="1">
    <citation type="submission" date="2024-04" db="EMBL/GenBank/DDBJ databases">
        <authorList>
            <consortium name="Genoscope - CEA"/>
            <person name="William W."/>
        </authorList>
    </citation>
    <scope>NUCLEOTIDE SEQUENCE [LARGE SCALE GENOMIC DNA]</scope>
</reference>